<organism evidence="1 2">
    <name type="scientific">Dongia soli</name>
    <dbReference type="NCBI Taxonomy" id="600628"/>
    <lineage>
        <taxon>Bacteria</taxon>
        <taxon>Pseudomonadati</taxon>
        <taxon>Pseudomonadota</taxon>
        <taxon>Alphaproteobacteria</taxon>
        <taxon>Rhodospirillales</taxon>
        <taxon>Dongiaceae</taxon>
        <taxon>Dongia</taxon>
    </lineage>
</organism>
<comment type="caution">
    <text evidence="1">The sequence shown here is derived from an EMBL/GenBank/DDBJ whole genome shotgun (WGS) entry which is preliminary data.</text>
</comment>
<reference evidence="1 2" key="1">
    <citation type="journal article" date="2016" name="Antonie Van Leeuwenhoek">
        <title>Dongia soli sp. nov., isolated from soil from Dokdo, Korea.</title>
        <authorList>
            <person name="Kim D.U."/>
            <person name="Lee H."/>
            <person name="Kim H."/>
            <person name="Kim S.G."/>
            <person name="Ka J.O."/>
        </authorList>
    </citation>
    <scope>NUCLEOTIDE SEQUENCE [LARGE SCALE GENOMIC DNA]</scope>
    <source>
        <strain evidence="1 2">D78</strain>
    </source>
</reference>
<evidence type="ECO:0000313" key="2">
    <source>
        <dbReference type="Proteomes" id="UP001279642"/>
    </source>
</evidence>
<name>A0ABU5E8M9_9PROT</name>
<gene>
    <name evidence="1" type="ORF">SMD27_07675</name>
</gene>
<dbReference type="EMBL" id="JAXCLW010000002">
    <property type="protein sequence ID" value="MDY0882717.1"/>
    <property type="molecule type" value="Genomic_DNA"/>
</dbReference>
<evidence type="ECO:0000313" key="1">
    <source>
        <dbReference type="EMBL" id="MDY0882717.1"/>
    </source>
</evidence>
<sequence>MSEARLPSEMVVKATVRRCNSEGLFAAVLHHGDDWGGAIIVKINLLDGTSKVLTQSRDLDGNVAWLVANQGQVMTETEATSYIDRQVSRDPDLWVVEIEDRAGRNPFDGKIL</sequence>
<protein>
    <submittedName>
        <fullName evidence="1">DUF1491 family protein</fullName>
    </submittedName>
</protein>
<proteinExistence type="predicted"/>
<keyword evidence="2" id="KW-1185">Reference proteome</keyword>
<dbReference type="Gene3D" id="3.40.1530.20">
    <property type="entry name" value="Protein of unknown function (DUF1491)"/>
    <property type="match status" value="1"/>
</dbReference>
<dbReference type="RefSeq" id="WP_320507782.1">
    <property type="nucleotide sequence ID" value="NZ_JAXCLW010000002.1"/>
</dbReference>
<dbReference type="Proteomes" id="UP001279642">
    <property type="component" value="Unassembled WGS sequence"/>
</dbReference>
<dbReference type="InterPro" id="IPR009964">
    <property type="entry name" value="DUF1491"/>
</dbReference>
<dbReference type="Pfam" id="PF07372">
    <property type="entry name" value="DUF1491"/>
    <property type="match status" value="1"/>
</dbReference>
<accession>A0ABU5E8M9</accession>